<proteinExistence type="inferred from homology"/>
<dbReference type="CDD" id="cd06590">
    <property type="entry name" value="RNase_HII_bacteria_HIII_like"/>
    <property type="match status" value="1"/>
</dbReference>
<evidence type="ECO:0000256" key="3">
    <source>
        <dbReference type="ARBA" id="ARBA00004065"/>
    </source>
</evidence>
<evidence type="ECO:0000256" key="10">
    <source>
        <dbReference type="ARBA" id="ARBA00022801"/>
    </source>
</evidence>
<dbReference type="PANTHER" id="PTHR10954:SF23">
    <property type="entry name" value="RIBONUCLEASE"/>
    <property type="match status" value="1"/>
</dbReference>
<feature type="domain" description="RNase H type-2" evidence="14">
    <location>
        <begin position="93"/>
        <end position="308"/>
    </location>
</feature>
<comment type="catalytic activity">
    <reaction evidence="1 12 13">
        <text>Endonucleolytic cleavage to 5'-phosphomonoester.</text>
        <dbReference type="EC" id="3.1.26.4"/>
    </reaction>
</comment>
<evidence type="ECO:0000256" key="1">
    <source>
        <dbReference type="ARBA" id="ARBA00000077"/>
    </source>
</evidence>
<evidence type="ECO:0000256" key="12">
    <source>
        <dbReference type="PROSITE-ProRule" id="PRU01319"/>
    </source>
</evidence>
<dbReference type="PROSITE" id="PS51975">
    <property type="entry name" value="RNASE_H_2"/>
    <property type="match status" value="1"/>
</dbReference>
<evidence type="ECO:0000256" key="4">
    <source>
        <dbReference type="ARBA" id="ARBA00004496"/>
    </source>
</evidence>
<dbReference type="GO" id="GO:0006298">
    <property type="term" value="P:mismatch repair"/>
    <property type="evidence" value="ECO:0007669"/>
    <property type="project" value="TreeGrafter"/>
</dbReference>
<evidence type="ECO:0000256" key="9">
    <source>
        <dbReference type="ARBA" id="ARBA00022759"/>
    </source>
</evidence>
<evidence type="ECO:0000256" key="7">
    <source>
        <dbReference type="ARBA" id="ARBA00022722"/>
    </source>
</evidence>
<dbReference type="InterPro" id="IPR001352">
    <property type="entry name" value="RNase_HII/HIII"/>
</dbReference>
<dbReference type="Pfam" id="PF01351">
    <property type="entry name" value="RNase_HII"/>
    <property type="match status" value="1"/>
</dbReference>
<gene>
    <name evidence="15" type="ORF">HNQ64_004171</name>
</gene>
<dbReference type="EC" id="3.1.26.4" evidence="13"/>
<evidence type="ECO:0000256" key="8">
    <source>
        <dbReference type="ARBA" id="ARBA00022723"/>
    </source>
</evidence>
<dbReference type="PANTHER" id="PTHR10954">
    <property type="entry name" value="RIBONUCLEASE H2 SUBUNIT A"/>
    <property type="match status" value="1"/>
</dbReference>
<dbReference type="NCBIfam" id="TIGR00716">
    <property type="entry name" value="rnhC"/>
    <property type="match status" value="1"/>
</dbReference>
<keyword evidence="11" id="KW-0460">Magnesium</keyword>
<dbReference type="InterPro" id="IPR012337">
    <property type="entry name" value="RNaseH-like_sf"/>
</dbReference>
<evidence type="ECO:0000256" key="6">
    <source>
        <dbReference type="ARBA" id="ARBA00022490"/>
    </source>
</evidence>
<keyword evidence="7 12" id="KW-0540">Nuclease</keyword>
<feature type="binding site" evidence="12">
    <location>
        <position position="100"/>
    </location>
    <ligand>
        <name>a divalent metal cation</name>
        <dbReference type="ChEBI" id="CHEBI:60240"/>
    </ligand>
</feature>
<feature type="binding site" evidence="12">
    <location>
        <position position="99"/>
    </location>
    <ligand>
        <name>a divalent metal cation</name>
        <dbReference type="ChEBI" id="CHEBI:60240"/>
    </ligand>
</feature>
<dbReference type="InterPro" id="IPR024567">
    <property type="entry name" value="RNase_HII/HIII_dom"/>
</dbReference>
<accession>A0A7W7YPD0</accession>
<dbReference type="EMBL" id="JACHIF010000010">
    <property type="protein sequence ID" value="MBB5039893.1"/>
    <property type="molecule type" value="Genomic_DNA"/>
</dbReference>
<keyword evidence="10 12" id="KW-0378">Hydrolase</keyword>
<evidence type="ECO:0000256" key="5">
    <source>
        <dbReference type="ARBA" id="ARBA00008378"/>
    </source>
</evidence>
<dbReference type="Proteomes" id="UP000534294">
    <property type="component" value="Unassembled WGS sequence"/>
</dbReference>
<evidence type="ECO:0000256" key="11">
    <source>
        <dbReference type="ARBA" id="ARBA00022842"/>
    </source>
</evidence>
<evidence type="ECO:0000256" key="13">
    <source>
        <dbReference type="RuleBase" id="RU003515"/>
    </source>
</evidence>
<dbReference type="InterPro" id="IPR036397">
    <property type="entry name" value="RNaseH_sf"/>
</dbReference>
<name>A0A7W7YPD0_9BACT</name>
<feature type="binding site" evidence="12">
    <location>
        <position position="205"/>
    </location>
    <ligand>
        <name>a divalent metal cation</name>
        <dbReference type="ChEBI" id="CHEBI:60240"/>
    </ligand>
</feature>
<evidence type="ECO:0000259" key="14">
    <source>
        <dbReference type="PROSITE" id="PS51975"/>
    </source>
</evidence>
<comment type="subcellular location">
    <subcellularLocation>
        <location evidence="4">Cytoplasm</location>
    </subcellularLocation>
</comment>
<dbReference type="GO" id="GO:0005737">
    <property type="term" value="C:cytoplasm"/>
    <property type="evidence" value="ECO:0007669"/>
    <property type="project" value="UniProtKB-SubCell"/>
</dbReference>
<keyword evidence="8 12" id="KW-0479">Metal-binding</keyword>
<evidence type="ECO:0000313" key="16">
    <source>
        <dbReference type="Proteomes" id="UP000534294"/>
    </source>
</evidence>
<comment type="function">
    <text evidence="3 13">Endonuclease that specifically degrades the RNA of RNA-DNA hybrids.</text>
</comment>
<reference evidence="15 16" key="1">
    <citation type="submission" date="2020-08" db="EMBL/GenBank/DDBJ databases">
        <title>Genomic Encyclopedia of Type Strains, Phase IV (KMG-IV): sequencing the most valuable type-strain genomes for metagenomic binning, comparative biology and taxonomic classification.</title>
        <authorList>
            <person name="Goeker M."/>
        </authorList>
    </citation>
    <scope>NUCLEOTIDE SEQUENCE [LARGE SCALE GENOMIC DNA]</scope>
    <source>
        <strain evidence="15 16">DSM 12251</strain>
    </source>
</reference>
<comment type="cofactor">
    <cofactor evidence="2">
        <name>Mg(2+)</name>
        <dbReference type="ChEBI" id="CHEBI:18420"/>
    </cofactor>
</comment>
<dbReference type="GO" id="GO:0032299">
    <property type="term" value="C:ribonuclease H2 complex"/>
    <property type="evidence" value="ECO:0007669"/>
    <property type="project" value="TreeGrafter"/>
</dbReference>
<comment type="cofactor">
    <cofactor evidence="12">
        <name>Mn(2+)</name>
        <dbReference type="ChEBI" id="CHEBI:29035"/>
    </cofactor>
    <cofactor evidence="12">
        <name>Mg(2+)</name>
        <dbReference type="ChEBI" id="CHEBI:18420"/>
    </cofactor>
    <text evidence="12">Manganese or magnesium. Binds 1 divalent metal ion per monomer in the absence of substrate. May bind a second metal ion after substrate binding.</text>
</comment>
<dbReference type="Gene3D" id="3.30.420.10">
    <property type="entry name" value="Ribonuclease H-like superfamily/Ribonuclease H"/>
    <property type="match status" value="1"/>
</dbReference>
<dbReference type="GO" id="GO:0043137">
    <property type="term" value="P:DNA replication, removal of RNA primer"/>
    <property type="evidence" value="ECO:0007669"/>
    <property type="project" value="TreeGrafter"/>
</dbReference>
<dbReference type="Gene3D" id="3.30.310.10">
    <property type="entry name" value="TATA-Binding Protein"/>
    <property type="match status" value="1"/>
</dbReference>
<keyword evidence="9 12" id="KW-0255">Endonuclease</keyword>
<dbReference type="GO" id="GO:0003723">
    <property type="term" value="F:RNA binding"/>
    <property type="evidence" value="ECO:0007669"/>
    <property type="project" value="UniProtKB-UniRule"/>
</dbReference>
<dbReference type="AlphaFoldDB" id="A0A7W7YPD0"/>
<dbReference type="PIRSF" id="PIRSF037748">
    <property type="entry name" value="RnhC"/>
    <property type="match status" value="1"/>
</dbReference>
<organism evidence="15 16">
    <name type="scientific">Prosthecobacter dejongeii</name>
    <dbReference type="NCBI Taxonomy" id="48465"/>
    <lineage>
        <taxon>Bacteria</taxon>
        <taxon>Pseudomonadati</taxon>
        <taxon>Verrucomicrobiota</taxon>
        <taxon>Verrucomicrobiia</taxon>
        <taxon>Verrucomicrobiales</taxon>
        <taxon>Verrucomicrobiaceae</taxon>
        <taxon>Prosthecobacter</taxon>
    </lineage>
</organism>
<dbReference type="RefSeq" id="WP_184212084.1">
    <property type="nucleotide sequence ID" value="NZ_JACHIF010000010.1"/>
</dbReference>
<comment type="similarity">
    <text evidence="5">Belongs to the RNase HII family. RnhC subfamily.</text>
</comment>
<dbReference type="SUPFAM" id="SSF53098">
    <property type="entry name" value="Ribonuclease H-like"/>
    <property type="match status" value="1"/>
</dbReference>
<dbReference type="InterPro" id="IPR012295">
    <property type="entry name" value="TBP_dom_sf"/>
</dbReference>
<evidence type="ECO:0000313" key="15">
    <source>
        <dbReference type="EMBL" id="MBB5039893.1"/>
    </source>
</evidence>
<dbReference type="GO" id="GO:0046872">
    <property type="term" value="F:metal ion binding"/>
    <property type="evidence" value="ECO:0007669"/>
    <property type="project" value="UniProtKB-KW"/>
</dbReference>
<evidence type="ECO:0000256" key="2">
    <source>
        <dbReference type="ARBA" id="ARBA00001946"/>
    </source>
</evidence>
<keyword evidence="6" id="KW-0963">Cytoplasm</keyword>
<dbReference type="GO" id="GO:0004523">
    <property type="term" value="F:RNA-DNA hybrid ribonuclease activity"/>
    <property type="evidence" value="ECO:0007669"/>
    <property type="project" value="UniProtKB-UniRule"/>
</dbReference>
<protein>
    <recommendedName>
        <fullName evidence="13">Ribonuclease</fullName>
        <ecNumber evidence="13">3.1.26.4</ecNumber>
    </recommendedName>
</protein>
<comment type="caution">
    <text evidence="15">The sequence shown here is derived from an EMBL/GenBank/DDBJ whole genome shotgun (WGS) entry which is preliminary data.</text>
</comment>
<dbReference type="InterPro" id="IPR004641">
    <property type="entry name" value="RNase_HIII"/>
</dbReference>
<keyword evidence="16" id="KW-1185">Reference proteome</keyword>
<sequence length="313" mass="34764">MAPITTYTKPLSTEQATKLRSLLLAQGWEFETKPHCLYAASRGKVNVLVYQKGPKVLVQGKDTADFVTLILEPQILGQAELGYEEVHHPEMYQPHIGVDESGKGDFFGPLVIAGVYVDTDVARRLREIGAVDSKRITSDQKIEQVAQAIRQVPGLRWEVVQINPERYNALYEKFGNLNRLLAWGHAKVIELLLERVPDCPQAISDQFANPAVLKKALQAKGQQIELVQRTKAESDPAVAAASILAREKFVLWLRESGQQLGTPLPKGVSQQVKDNAKILLQNQGPEILAQVAKLHFKTTQEVFNANESRSSSL</sequence>